<proteinExistence type="predicted"/>
<comment type="caution">
    <text evidence="1">The sequence shown here is derived from an EMBL/GenBank/DDBJ whole genome shotgun (WGS) entry which is preliminary data.</text>
</comment>
<organism evidence="1 2">
    <name type="scientific">Zalerion maritima</name>
    <dbReference type="NCBI Taxonomy" id="339359"/>
    <lineage>
        <taxon>Eukaryota</taxon>
        <taxon>Fungi</taxon>
        <taxon>Dikarya</taxon>
        <taxon>Ascomycota</taxon>
        <taxon>Pezizomycotina</taxon>
        <taxon>Sordariomycetes</taxon>
        <taxon>Lulworthiomycetidae</taxon>
        <taxon>Lulworthiales</taxon>
        <taxon>Lulworthiaceae</taxon>
        <taxon>Zalerion</taxon>
    </lineage>
</organism>
<sequence length="99" mass="11636">MTKLFPDLPDGQLEIQCRSYTLNRHLNTTFTKAIDKDIVRLCQELESGCKWDQWEVVLEEFKSRNEGCEWFDVEDLQFRYLSLMNEAKVEAGADEARLS</sequence>
<dbReference type="EMBL" id="JAKWBI020000007">
    <property type="protein sequence ID" value="KAJ2906917.1"/>
    <property type="molecule type" value="Genomic_DNA"/>
</dbReference>
<accession>A0AAD5RY97</accession>
<dbReference type="AlphaFoldDB" id="A0AAD5RY97"/>
<dbReference type="Proteomes" id="UP001201980">
    <property type="component" value="Unassembled WGS sequence"/>
</dbReference>
<evidence type="ECO:0000313" key="1">
    <source>
        <dbReference type="EMBL" id="KAJ2906917.1"/>
    </source>
</evidence>
<keyword evidence="2" id="KW-1185">Reference proteome</keyword>
<reference evidence="1" key="1">
    <citation type="submission" date="2022-07" db="EMBL/GenBank/DDBJ databases">
        <title>Draft genome sequence of Zalerion maritima ATCC 34329, a (micro)plastics degrading marine fungus.</title>
        <authorList>
            <person name="Paco A."/>
            <person name="Goncalves M.F.M."/>
            <person name="Rocha-Santos T.A.P."/>
            <person name="Alves A."/>
        </authorList>
    </citation>
    <scope>NUCLEOTIDE SEQUENCE</scope>
    <source>
        <strain evidence="1">ATCC 34329</strain>
    </source>
</reference>
<protein>
    <submittedName>
        <fullName evidence="1">Uncharacterized protein</fullName>
    </submittedName>
</protein>
<evidence type="ECO:0000313" key="2">
    <source>
        <dbReference type="Proteomes" id="UP001201980"/>
    </source>
</evidence>
<name>A0AAD5RY97_9PEZI</name>
<gene>
    <name evidence="1" type="ORF">MKZ38_009780</name>
</gene>